<dbReference type="Gene3D" id="2.60.120.10">
    <property type="entry name" value="Jelly Rolls"/>
    <property type="match status" value="1"/>
</dbReference>
<name>A0A383EKQ8_9ZZZZ</name>
<accession>A0A383EKQ8</accession>
<sequence length="164" mass="17683">MTVSYNPDYDPDGIEGGIDTNVMPWIDIKQAPGMRFKPLRASQESGWFSLIIQIEAGIELPPMVYLGGGDMLILSGLLTYTRGDLAGTIGPGIWGYIPANTRIEGLVVEETTEYHANFFGSIAFLGEDGRSIESVLTSLDVLAAAKTNGLTLVPNSLAECMEPR</sequence>
<evidence type="ECO:0000313" key="2">
    <source>
        <dbReference type="EMBL" id="SVE57436.1"/>
    </source>
</evidence>
<gene>
    <name evidence="2" type="ORF">METZ01_LOCUS510290</name>
</gene>
<feature type="non-terminal residue" evidence="2">
    <location>
        <position position="164"/>
    </location>
</feature>
<dbReference type="AlphaFoldDB" id="A0A383EKQ8"/>
<dbReference type="SUPFAM" id="SSF51182">
    <property type="entry name" value="RmlC-like cupins"/>
    <property type="match status" value="1"/>
</dbReference>
<feature type="domain" description="ChrR-like cupin" evidence="1">
    <location>
        <begin position="18"/>
        <end position="120"/>
    </location>
</feature>
<dbReference type="InterPro" id="IPR014710">
    <property type="entry name" value="RmlC-like_jellyroll"/>
</dbReference>
<reference evidence="2" key="1">
    <citation type="submission" date="2018-05" db="EMBL/GenBank/DDBJ databases">
        <authorList>
            <person name="Lanie J.A."/>
            <person name="Ng W.-L."/>
            <person name="Kazmierczak K.M."/>
            <person name="Andrzejewski T.M."/>
            <person name="Davidsen T.M."/>
            <person name="Wayne K.J."/>
            <person name="Tettelin H."/>
            <person name="Glass J.I."/>
            <person name="Rusch D."/>
            <person name="Podicherti R."/>
            <person name="Tsui H.-C.T."/>
            <person name="Winkler M.E."/>
        </authorList>
    </citation>
    <scope>NUCLEOTIDE SEQUENCE</scope>
</reference>
<dbReference type="Pfam" id="PF12973">
    <property type="entry name" value="Cupin_7"/>
    <property type="match status" value="1"/>
</dbReference>
<organism evidence="2">
    <name type="scientific">marine metagenome</name>
    <dbReference type="NCBI Taxonomy" id="408172"/>
    <lineage>
        <taxon>unclassified sequences</taxon>
        <taxon>metagenomes</taxon>
        <taxon>ecological metagenomes</taxon>
    </lineage>
</organism>
<dbReference type="InterPro" id="IPR011051">
    <property type="entry name" value="RmlC_Cupin_sf"/>
</dbReference>
<proteinExistence type="predicted"/>
<evidence type="ECO:0000259" key="1">
    <source>
        <dbReference type="Pfam" id="PF12973"/>
    </source>
</evidence>
<dbReference type="InterPro" id="IPR025979">
    <property type="entry name" value="ChrR-like_cupin_dom"/>
</dbReference>
<protein>
    <recommendedName>
        <fullName evidence="1">ChrR-like cupin domain-containing protein</fullName>
    </recommendedName>
</protein>
<dbReference type="EMBL" id="UINC01226800">
    <property type="protein sequence ID" value="SVE57436.1"/>
    <property type="molecule type" value="Genomic_DNA"/>
</dbReference>